<dbReference type="AlphaFoldDB" id="A0A644Z8F4"/>
<protein>
    <submittedName>
        <fullName evidence="1">Uncharacterized protein</fullName>
    </submittedName>
</protein>
<dbReference type="EMBL" id="VSSQ01007558">
    <property type="protein sequence ID" value="MPM36281.1"/>
    <property type="molecule type" value="Genomic_DNA"/>
</dbReference>
<name>A0A644Z8F4_9ZZZZ</name>
<proteinExistence type="predicted"/>
<reference evidence="1" key="1">
    <citation type="submission" date="2019-08" db="EMBL/GenBank/DDBJ databases">
        <authorList>
            <person name="Kucharzyk K."/>
            <person name="Murdoch R.W."/>
            <person name="Higgins S."/>
            <person name="Loffler F."/>
        </authorList>
    </citation>
    <scope>NUCLEOTIDE SEQUENCE</scope>
</reference>
<organism evidence="1">
    <name type="scientific">bioreactor metagenome</name>
    <dbReference type="NCBI Taxonomy" id="1076179"/>
    <lineage>
        <taxon>unclassified sequences</taxon>
        <taxon>metagenomes</taxon>
        <taxon>ecological metagenomes</taxon>
    </lineage>
</organism>
<gene>
    <name evidence="1" type="ORF">SDC9_82876</name>
</gene>
<comment type="caution">
    <text evidence="1">The sequence shown here is derived from an EMBL/GenBank/DDBJ whole genome shotgun (WGS) entry which is preliminary data.</text>
</comment>
<evidence type="ECO:0000313" key="1">
    <source>
        <dbReference type="EMBL" id="MPM36281.1"/>
    </source>
</evidence>
<accession>A0A644Z8F4</accession>
<sequence>MIKQGHIGLNLVKLFRDCGVNRVVLSVAQLLLQGGKQLGEGNRHDGSAQRAKGGYLNGIGLNAHLQAGKIGGGMDFLLIVGEGAHAEIHITGQVHGGVVIQLLGHNITEFSGEDLVRNFVALEQERDIHGREGGGIVAPAGHGNFGHFKRAGGQAVHNIVGAAGQLVAGINLNHNFPAGELLHLVHKGFEQHAGRGDAIVGLGQAAGYPDDLGGRIGIVGDTVNIFLKADGSLGGGCFCGRGRSSRGGCGSG</sequence>